<dbReference type="OrthoDB" id="9797795at2"/>
<dbReference type="GO" id="GO:0009244">
    <property type="term" value="P:lipopolysaccharide core region biosynthetic process"/>
    <property type="evidence" value="ECO:0007669"/>
    <property type="project" value="TreeGrafter"/>
</dbReference>
<dbReference type="Proteomes" id="UP000321362">
    <property type="component" value="Chromosome"/>
</dbReference>
<evidence type="ECO:0000256" key="1">
    <source>
        <dbReference type="ARBA" id="ARBA00022676"/>
    </source>
</evidence>
<proteinExistence type="predicted"/>
<keyword evidence="2 3" id="KW-0808">Transferase</keyword>
<dbReference type="InterPro" id="IPR002201">
    <property type="entry name" value="Glyco_trans_9"/>
</dbReference>
<dbReference type="SUPFAM" id="SSF53756">
    <property type="entry name" value="UDP-Glycosyltransferase/glycogen phosphorylase"/>
    <property type="match status" value="1"/>
</dbReference>
<reference evidence="3 4" key="1">
    <citation type="journal article" date="2013" name="J. Microbiol.">
        <title>Mucilaginibacter ginsenosidivorax sp. nov., with ginsenoside converting activity isolated from sediment.</title>
        <authorList>
            <person name="Kim J.K."/>
            <person name="Choi T.E."/>
            <person name="Liu Q.M."/>
            <person name="Park H.Y."/>
            <person name="Yi T.H."/>
            <person name="Yoon M.H."/>
            <person name="Kim S.C."/>
            <person name="Im W.T."/>
        </authorList>
    </citation>
    <scope>NUCLEOTIDE SEQUENCE [LARGE SCALE GENOMIC DNA]</scope>
    <source>
        <strain evidence="3 4">KHI28</strain>
    </source>
</reference>
<protein>
    <submittedName>
        <fullName evidence="3">Glycosyltransferase family 9 protein</fullName>
    </submittedName>
</protein>
<evidence type="ECO:0000313" key="4">
    <source>
        <dbReference type="Proteomes" id="UP000321362"/>
    </source>
</evidence>
<keyword evidence="1" id="KW-0328">Glycosyltransferase</keyword>
<dbReference type="InterPro" id="IPR051199">
    <property type="entry name" value="LPS_LOS_Heptosyltrfase"/>
</dbReference>
<dbReference type="CDD" id="cd03789">
    <property type="entry name" value="GT9_LPS_heptosyltransferase"/>
    <property type="match status" value="1"/>
</dbReference>
<accession>A0A5B8W231</accession>
<name>A0A5B8W231_9SPHI</name>
<evidence type="ECO:0000256" key="2">
    <source>
        <dbReference type="ARBA" id="ARBA00022679"/>
    </source>
</evidence>
<keyword evidence="4" id="KW-1185">Reference proteome</keyword>
<dbReference type="KEGG" id="mgk:FSB76_10675"/>
<dbReference type="EMBL" id="CP042437">
    <property type="protein sequence ID" value="QEC76388.1"/>
    <property type="molecule type" value="Genomic_DNA"/>
</dbReference>
<dbReference type="PANTHER" id="PTHR30160:SF15">
    <property type="entry name" value="GLYCOSYLTRANSFERASE HI_0523-RELATED"/>
    <property type="match status" value="1"/>
</dbReference>
<evidence type="ECO:0000313" key="3">
    <source>
        <dbReference type="EMBL" id="QEC76388.1"/>
    </source>
</evidence>
<dbReference type="Gene3D" id="3.40.50.2000">
    <property type="entry name" value="Glycogen Phosphorylase B"/>
    <property type="match status" value="2"/>
</dbReference>
<sequence>MALIDNKQIKHILINRIDAMGDVVLQLPTCIYLKQLYPDVTISMLGRSYTKPVVDACKAIDHFINYDEIGPLSTNEIAAIFKEKGIDAIVHEFPKRHIAEAAKKAGVNLRIGTTSRNYHFFTCNRLIRLSRGKSDLHEAQQNIYLCKPLGVTHVPTLGTIAYYYKDNFKPSIELPARFKDQLTNDKFNLIIHSKSNGNGREWDMDRFTALIKLLPADKFRIFITGSEKEHELFKTWIPQLPAHVIDLSGKMSLNELIAFIYNADGLLASGTGPLHVAAASGIHTLGLFPISRSINATRWAPLGIKAEHIESDSDTLDSISVEMVFDRISDWVK</sequence>
<dbReference type="Pfam" id="PF01075">
    <property type="entry name" value="Glyco_transf_9"/>
    <property type="match status" value="1"/>
</dbReference>
<dbReference type="GO" id="GO:0008713">
    <property type="term" value="F:ADP-heptose-lipopolysaccharide heptosyltransferase activity"/>
    <property type="evidence" value="ECO:0007669"/>
    <property type="project" value="TreeGrafter"/>
</dbReference>
<dbReference type="RefSeq" id="WP_147053563.1">
    <property type="nucleotide sequence ID" value="NZ_CP042437.1"/>
</dbReference>
<dbReference type="GO" id="GO:0005829">
    <property type="term" value="C:cytosol"/>
    <property type="evidence" value="ECO:0007669"/>
    <property type="project" value="TreeGrafter"/>
</dbReference>
<dbReference type="AlphaFoldDB" id="A0A5B8W231"/>
<organism evidence="3 4">
    <name type="scientific">Mucilaginibacter ginsenosidivorax</name>
    <dbReference type="NCBI Taxonomy" id="862126"/>
    <lineage>
        <taxon>Bacteria</taxon>
        <taxon>Pseudomonadati</taxon>
        <taxon>Bacteroidota</taxon>
        <taxon>Sphingobacteriia</taxon>
        <taxon>Sphingobacteriales</taxon>
        <taxon>Sphingobacteriaceae</taxon>
        <taxon>Mucilaginibacter</taxon>
    </lineage>
</organism>
<gene>
    <name evidence="3" type="ORF">FSB76_10675</name>
</gene>
<dbReference type="PANTHER" id="PTHR30160">
    <property type="entry name" value="TETRAACYLDISACCHARIDE 4'-KINASE-RELATED"/>
    <property type="match status" value="1"/>
</dbReference>